<reference evidence="3 4" key="1">
    <citation type="submission" date="2018-06" db="EMBL/GenBank/DDBJ databases">
        <title>Genomic Encyclopedia of Type Strains, Phase IV (KMG-IV): sequencing the most valuable type-strain genomes for metagenomic binning, comparative biology and taxonomic classification.</title>
        <authorList>
            <person name="Goeker M."/>
        </authorList>
    </citation>
    <scope>NUCLEOTIDE SEQUENCE [LARGE SCALE GENOMIC DNA]</scope>
    <source>
        <strain evidence="3 4">DSM 22112</strain>
    </source>
</reference>
<dbReference type="PANTHER" id="PTHR38682:SF1">
    <property type="entry name" value="V-TYPE ATP SYNTHASE SUBUNIT C"/>
    <property type="match status" value="1"/>
</dbReference>
<dbReference type="EMBL" id="QNRX01000009">
    <property type="protein sequence ID" value="RBP63906.1"/>
    <property type="molecule type" value="Genomic_DNA"/>
</dbReference>
<accession>A0A366I671</accession>
<dbReference type="RefSeq" id="WP_113920773.1">
    <property type="nucleotide sequence ID" value="NZ_QNRX01000009.1"/>
</dbReference>
<keyword evidence="4" id="KW-1185">Reference proteome</keyword>
<sequence length="351" mass="42630">MSSMNFSTVNTKISAIKAKLLSREDFINIMNLHSVQEIFDYLNDNTSFREVLWDLQGRKIHRNDFEKRLYKYKITVVEKLFLYLNQDYRDLIQTYMLRYEIENLKLVFEFVRGRKKKEAIEEHFFTFGKHSNINFIKLLQKDSVLDVLEEIKDTKYYRLILPYAQSEDEKFNFYVEMMLDKYYYHQLIQKSQKLLGDKDKKSTEILRRRVDLYNLEWIYRGLKYFDMSKEEILNFVLDYGYLYNYNKLKDVVYKFDVNDLAGQFRNTPYEFLFDCKNNLDLFMERRIDHYLYGKSLSLLNSSILNFGKVTAFIELVDFQIKDIISVIESKRYKMPVEEISKYLIRTIEVVE</sequence>
<dbReference type="Gene3D" id="1.10.132.50">
    <property type="entry name" value="ATP synthase (C/AC39) subunit, domain 3"/>
    <property type="match status" value="3"/>
</dbReference>
<comment type="caution">
    <text evidence="3">The sequence shown here is derived from an EMBL/GenBank/DDBJ whole genome shotgun (WGS) entry which is preliminary data.</text>
</comment>
<protein>
    <submittedName>
        <fullName evidence="3">V/A-type H+-transporting ATPase subunit C</fullName>
    </submittedName>
</protein>
<dbReference type="AlphaFoldDB" id="A0A366I671"/>
<dbReference type="PANTHER" id="PTHR38682">
    <property type="entry name" value="V-TYPE ATP SYNTHASE SUBUNIT C"/>
    <property type="match status" value="1"/>
</dbReference>
<evidence type="ECO:0000313" key="3">
    <source>
        <dbReference type="EMBL" id="RBP63906.1"/>
    </source>
</evidence>
<dbReference type="Proteomes" id="UP000253490">
    <property type="component" value="Unassembled WGS sequence"/>
</dbReference>
<dbReference type="InterPro" id="IPR050873">
    <property type="entry name" value="V-ATPase_V0D/AC39_subunit"/>
</dbReference>
<dbReference type="GO" id="GO:0046961">
    <property type="term" value="F:proton-transporting ATPase activity, rotational mechanism"/>
    <property type="evidence" value="ECO:0007669"/>
    <property type="project" value="InterPro"/>
</dbReference>
<dbReference type="InterPro" id="IPR036079">
    <property type="entry name" value="ATPase_csu/dsu_sf"/>
</dbReference>
<organism evidence="3 4">
    <name type="scientific">Alkalibaculum bacchi</name>
    <dbReference type="NCBI Taxonomy" id="645887"/>
    <lineage>
        <taxon>Bacteria</taxon>
        <taxon>Bacillati</taxon>
        <taxon>Bacillota</taxon>
        <taxon>Clostridia</taxon>
        <taxon>Eubacteriales</taxon>
        <taxon>Eubacteriaceae</taxon>
        <taxon>Alkalibaculum</taxon>
    </lineage>
</organism>
<dbReference type="InterPro" id="IPR002843">
    <property type="entry name" value="ATPase_V0-cplx_csu/dsu"/>
</dbReference>
<dbReference type="OrthoDB" id="9816136at2"/>
<name>A0A366I671_9FIRM</name>
<evidence type="ECO:0000313" key="4">
    <source>
        <dbReference type="Proteomes" id="UP000253490"/>
    </source>
</evidence>
<evidence type="ECO:0000256" key="1">
    <source>
        <dbReference type="ARBA" id="ARBA00022448"/>
    </source>
</evidence>
<keyword evidence="2" id="KW-0406">Ion transport</keyword>
<dbReference type="SUPFAM" id="SSF103486">
    <property type="entry name" value="V-type ATP synthase subunit C"/>
    <property type="match status" value="1"/>
</dbReference>
<gene>
    <name evidence="3" type="ORF">DES36_109125</name>
</gene>
<proteinExistence type="predicted"/>
<dbReference type="Pfam" id="PF01992">
    <property type="entry name" value="vATP-synt_AC39"/>
    <property type="match status" value="1"/>
</dbReference>
<evidence type="ECO:0000256" key="2">
    <source>
        <dbReference type="ARBA" id="ARBA00023065"/>
    </source>
</evidence>
<keyword evidence="1" id="KW-0813">Transport</keyword>
<dbReference type="InterPro" id="IPR044911">
    <property type="entry name" value="V-type_ATPase_csu/dsu_dom_3"/>
</dbReference>